<gene>
    <name evidence="1" type="ORF">P4I72_29245</name>
</gene>
<name>A0ABU6GC14_9BACL</name>
<proteinExistence type="predicted"/>
<evidence type="ECO:0000313" key="2">
    <source>
        <dbReference type="Proteomes" id="UP001338137"/>
    </source>
</evidence>
<sequence length="74" mass="7779">MDNIKWATLVPGVISAAKLVLQSFGIDIPDEHINAIVNGAAAVGAVVAIFMSHRKKEVPSNANTKYQSSSESAV</sequence>
<dbReference type="RefSeq" id="WP_326075138.1">
    <property type="nucleotide sequence ID" value="NZ_JARLKY010000088.1"/>
</dbReference>
<protein>
    <recommendedName>
        <fullName evidence="3">Holin</fullName>
    </recommendedName>
</protein>
<accession>A0ABU6GC14</accession>
<evidence type="ECO:0000313" key="1">
    <source>
        <dbReference type="EMBL" id="MEC0231190.1"/>
    </source>
</evidence>
<reference evidence="1 2" key="1">
    <citation type="submission" date="2023-03" db="EMBL/GenBank/DDBJ databases">
        <title>Bacillus Genome Sequencing.</title>
        <authorList>
            <person name="Dunlap C."/>
        </authorList>
    </citation>
    <scope>NUCLEOTIDE SEQUENCE [LARGE SCALE GENOMIC DNA]</scope>
    <source>
        <strain evidence="1 2">BD-533</strain>
    </source>
</reference>
<keyword evidence="2" id="KW-1185">Reference proteome</keyword>
<evidence type="ECO:0008006" key="3">
    <source>
        <dbReference type="Google" id="ProtNLM"/>
    </source>
</evidence>
<dbReference type="EMBL" id="JARLKY010000088">
    <property type="protein sequence ID" value="MEC0231190.1"/>
    <property type="molecule type" value="Genomic_DNA"/>
</dbReference>
<comment type="caution">
    <text evidence="1">The sequence shown here is derived from an EMBL/GenBank/DDBJ whole genome shotgun (WGS) entry which is preliminary data.</text>
</comment>
<organism evidence="1 2">
    <name type="scientific">Paenibacillus alba</name>
    <dbReference type="NCBI Taxonomy" id="1197127"/>
    <lineage>
        <taxon>Bacteria</taxon>
        <taxon>Bacillati</taxon>
        <taxon>Bacillota</taxon>
        <taxon>Bacilli</taxon>
        <taxon>Bacillales</taxon>
        <taxon>Paenibacillaceae</taxon>
        <taxon>Paenibacillus</taxon>
    </lineage>
</organism>
<dbReference type="Proteomes" id="UP001338137">
    <property type="component" value="Unassembled WGS sequence"/>
</dbReference>